<sequence length="97" mass="11431">MRTPLFVRRYSVGRDLETMKSCKSKSWAIRSLYRLYYISTTYTVQIDGYSAVTGSRFMRYTRELGHLERQTTRARTYGDSIRELETSVGFYNMKSAL</sequence>
<keyword evidence="2" id="KW-1185">Reference proteome</keyword>
<name>A0A2P6MWE9_9EUKA</name>
<evidence type="ECO:0000313" key="2">
    <source>
        <dbReference type="Proteomes" id="UP000241769"/>
    </source>
</evidence>
<accession>A0A2P6MWE9</accession>
<dbReference type="AlphaFoldDB" id="A0A2P6MWE9"/>
<protein>
    <submittedName>
        <fullName evidence="1">Uncharacterized protein</fullName>
    </submittedName>
</protein>
<evidence type="ECO:0000313" key="1">
    <source>
        <dbReference type="EMBL" id="PRP75976.1"/>
    </source>
</evidence>
<organism evidence="1 2">
    <name type="scientific">Planoprotostelium fungivorum</name>
    <dbReference type="NCBI Taxonomy" id="1890364"/>
    <lineage>
        <taxon>Eukaryota</taxon>
        <taxon>Amoebozoa</taxon>
        <taxon>Evosea</taxon>
        <taxon>Variosea</taxon>
        <taxon>Cavosteliida</taxon>
        <taxon>Cavosteliaceae</taxon>
        <taxon>Planoprotostelium</taxon>
    </lineage>
</organism>
<dbReference type="InParanoid" id="A0A2P6MWE9"/>
<reference evidence="1 2" key="1">
    <citation type="journal article" date="2018" name="Genome Biol. Evol.">
        <title>Multiple Roots of Fruiting Body Formation in Amoebozoa.</title>
        <authorList>
            <person name="Hillmann F."/>
            <person name="Forbes G."/>
            <person name="Novohradska S."/>
            <person name="Ferling I."/>
            <person name="Riege K."/>
            <person name="Groth M."/>
            <person name="Westermann M."/>
            <person name="Marz M."/>
            <person name="Spaller T."/>
            <person name="Winckler T."/>
            <person name="Schaap P."/>
            <person name="Glockner G."/>
        </authorList>
    </citation>
    <scope>NUCLEOTIDE SEQUENCE [LARGE SCALE GENOMIC DNA]</scope>
    <source>
        <strain evidence="1 2">Jena</strain>
    </source>
</reference>
<proteinExistence type="predicted"/>
<dbReference type="EMBL" id="MDYQ01000353">
    <property type="protein sequence ID" value="PRP75976.1"/>
    <property type="molecule type" value="Genomic_DNA"/>
</dbReference>
<dbReference type="Proteomes" id="UP000241769">
    <property type="component" value="Unassembled WGS sequence"/>
</dbReference>
<gene>
    <name evidence="1" type="ORF">PROFUN_01692</name>
</gene>
<comment type="caution">
    <text evidence="1">The sequence shown here is derived from an EMBL/GenBank/DDBJ whole genome shotgun (WGS) entry which is preliminary data.</text>
</comment>